<dbReference type="EMBL" id="CP016757">
    <property type="protein sequence ID" value="ANZ44567.1"/>
    <property type="molecule type" value="Genomic_DNA"/>
</dbReference>
<dbReference type="GO" id="GO:0006950">
    <property type="term" value="P:response to stress"/>
    <property type="evidence" value="ECO:0007669"/>
    <property type="project" value="TreeGrafter"/>
</dbReference>
<dbReference type="InterPro" id="IPR039422">
    <property type="entry name" value="MarR/SlyA-like"/>
</dbReference>
<dbReference type="SUPFAM" id="SSF46785">
    <property type="entry name" value="Winged helix' DNA-binding domain"/>
    <property type="match status" value="1"/>
</dbReference>
<dbReference type="GO" id="GO:0003700">
    <property type="term" value="F:DNA-binding transcription factor activity"/>
    <property type="evidence" value="ECO:0007669"/>
    <property type="project" value="InterPro"/>
</dbReference>
<dbReference type="InterPro" id="IPR000835">
    <property type="entry name" value="HTH_MarR-typ"/>
</dbReference>
<proteinExistence type="predicted"/>
<name>A0A1B2I3Q5_9BACT</name>
<dbReference type="Proteomes" id="UP000093044">
    <property type="component" value="Chromosome"/>
</dbReference>
<dbReference type="Pfam" id="PF12802">
    <property type="entry name" value="MarR_2"/>
    <property type="match status" value="1"/>
</dbReference>
<sequence>MYGKIPDAELRRFYSLWRDMTVIYEEWSKAHGIGGSAVLVLHSLYYDRDGCTQRMICDRWLFPKQTVNTILKDFERRGLIEFSHLKSDRRNKLIHLTPEGEALAAAIIPELLELELHVMERMGAAGRAGLIDGMARFAAYFREGLPEKR</sequence>
<accession>A0A1B2I3Q5</accession>
<dbReference type="PANTHER" id="PTHR33164">
    <property type="entry name" value="TRANSCRIPTIONAL REGULATOR, MARR FAMILY"/>
    <property type="match status" value="1"/>
</dbReference>
<dbReference type="PANTHER" id="PTHR33164:SF89">
    <property type="entry name" value="MARR FAMILY REGULATORY PROTEIN"/>
    <property type="match status" value="1"/>
</dbReference>
<evidence type="ECO:0000313" key="2">
    <source>
        <dbReference type="EMBL" id="ANZ44567.1"/>
    </source>
</evidence>
<dbReference type="KEGG" id="cpor:BED41_05350"/>
<keyword evidence="3" id="KW-1185">Reference proteome</keyword>
<dbReference type="STRING" id="1197717.BED41_05350"/>
<dbReference type="AlphaFoldDB" id="A0A1B2I3Q5"/>
<gene>
    <name evidence="2" type="ORF">BED41_05350</name>
</gene>
<dbReference type="Gene3D" id="1.10.10.10">
    <property type="entry name" value="Winged helix-like DNA-binding domain superfamily/Winged helix DNA-binding domain"/>
    <property type="match status" value="1"/>
</dbReference>
<feature type="domain" description="HTH marR-type" evidence="1">
    <location>
        <begin position="1"/>
        <end position="139"/>
    </location>
</feature>
<protein>
    <recommendedName>
        <fullName evidence="1">HTH marR-type domain-containing protein</fullName>
    </recommendedName>
</protein>
<dbReference type="OrthoDB" id="307535at2"/>
<evidence type="ECO:0000259" key="1">
    <source>
        <dbReference type="PROSITE" id="PS50995"/>
    </source>
</evidence>
<dbReference type="RefSeq" id="WP_066743831.1">
    <property type="nucleotide sequence ID" value="NZ_CP016757.1"/>
</dbReference>
<dbReference type="InterPro" id="IPR036388">
    <property type="entry name" value="WH-like_DNA-bd_sf"/>
</dbReference>
<organism evidence="2 3">
    <name type="scientific">Cloacibacillus porcorum</name>
    <dbReference type="NCBI Taxonomy" id="1197717"/>
    <lineage>
        <taxon>Bacteria</taxon>
        <taxon>Thermotogati</taxon>
        <taxon>Synergistota</taxon>
        <taxon>Synergistia</taxon>
        <taxon>Synergistales</taxon>
        <taxon>Synergistaceae</taxon>
        <taxon>Cloacibacillus</taxon>
    </lineage>
</organism>
<dbReference type="PROSITE" id="PS50995">
    <property type="entry name" value="HTH_MARR_2"/>
    <property type="match status" value="1"/>
</dbReference>
<dbReference type="SMART" id="SM00347">
    <property type="entry name" value="HTH_MARR"/>
    <property type="match status" value="1"/>
</dbReference>
<evidence type="ECO:0000313" key="3">
    <source>
        <dbReference type="Proteomes" id="UP000093044"/>
    </source>
</evidence>
<reference evidence="2" key="1">
    <citation type="submission" date="2016-08" db="EMBL/GenBank/DDBJ databases">
        <title>Complete genome of Cloacibacillus porcorum.</title>
        <authorList>
            <person name="Looft T."/>
            <person name="Bayles D.O."/>
            <person name="Alt D.P."/>
        </authorList>
    </citation>
    <scope>NUCLEOTIDE SEQUENCE [LARGE SCALE GENOMIC DNA]</scope>
    <source>
        <strain evidence="2">CL-84</strain>
    </source>
</reference>
<dbReference type="InterPro" id="IPR036390">
    <property type="entry name" value="WH_DNA-bd_sf"/>
</dbReference>
<dbReference type="GeneID" id="83057280"/>